<sequence>MAAKVNRRAVLGLGLGTMAVAGAALATSGTAVAQQARPRQADVTTASAACDVIAEVYRAETAAAGGTWSSLVSVVDAAGTAVPSVQESIDEVVEAYSVNKIAVAVAVLDKIDRGLITLDQQVEVSAEIIANDGDGVFYLDRAYPSQVTVGHVLALLLTVSDNTAVRLSGLVCPAAELNEILVAKGYPQTQVSPVANPNRFFLGRTTPRETHDMLNALVAGTLLSAESTEFLLNCLRAPVAFTDGIRREMSSDERLRVATKAGWFNDGRNEAGVIFDLDGAPVLTFALFARGVRDEGNFGATHPAVQARSVMGRVFLDSVTPLTSPLENREIPDYRPRNGG</sequence>
<keyword evidence="6" id="KW-1185">Reference proteome</keyword>
<gene>
    <name evidence="5" type="ORF">UA74_14570</name>
</gene>
<feature type="domain" description="Beta-lactamase class A catalytic" evidence="4">
    <location>
        <begin position="87"/>
        <end position="284"/>
    </location>
</feature>
<dbReference type="Proteomes" id="UP000185511">
    <property type="component" value="Chromosome"/>
</dbReference>
<evidence type="ECO:0000313" key="5">
    <source>
        <dbReference type="EMBL" id="APU14972.1"/>
    </source>
</evidence>
<dbReference type="SUPFAM" id="SSF56601">
    <property type="entry name" value="beta-lactamase/transpeptidase-like"/>
    <property type="match status" value="1"/>
</dbReference>
<feature type="chain" id="PRO_5042219897" description="Beta-lactamase" evidence="3">
    <location>
        <begin position="27"/>
        <end position="340"/>
    </location>
</feature>
<proteinExistence type="predicted"/>
<dbReference type="PROSITE" id="PS51318">
    <property type="entry name" value="TAT"/>
    <property type="match status" value="1"/>
</dbReference>
<evidence type="ECO:0000313" key="6">
    <source>
        <dbReference type="Proteomes" id="UP000185511"/>
    </source>
</evidence>
<dbReference type="Pfam" id="PF13354">
    <property type="entry name" value="Beta-lactamase2"/>
    <property type="match status" value="1"/>
</dbReference>
<dbReference type="PANTHER" id="PTHR35333:SF3">
    <property type="entry name" value="BETA-LACTAMASE-TYPE TRANSPEPTIDASE FOLD CONTAINING PROTEIN"/>
    <property type="match status" value="1"/>
</dbReference>
<dbReference type="InterPro" id="IPR000871">
    <property type="entry name" value="Beta-lactam_class-A"/>
</dbReference>
<dbReference type="GO" id="GO:0030655">
    <property type="term" value="P:beta-lactam antibiotic catabolic process"/>
    <property type="evidence" value="ECO:0007669"/>
    <property type="project" value="InterPro"/>
</dbReference>
<dbReference type="AlphaFoldDB" id="A0AAC9LDZ9"/>
<dbReference type="EMBL" id="CP016076">
    <property type="protein sequence ID" value="APU14972.1"/>
    <property type="molecule type" value="Genomic_DNA"/>
</dbReference>
<feature type="signal peptide" evidence="3">
    <location>
        <begin position="1"/>
        <end position="26"/>
    </location>
</feature>
<dbReference type="InterPro" id="IPR045155">
    <property type="entry name" value="Beta-lactam_cat"/>
</dbReference>
<evidence type="ECO:0000256" key="3">
    <source>
        <dbReference type="SAM" id="SignalP"/>
    </source>
</evidence>
<dbReference type="GO" id="GO:0046677">
    <property type="term" value="P:response to antibiotic"/>
    <property type="evidence" value="ECO:0007669"/>
    <property type="project" value="InterPro"/>
</dbReference>
<organism evidence="5 6">
    <name type="scientific">Actinoalloteichus fjordicus</name>
    <dbReference type="NCBI Taxonomy" id="1612552"/>
    <lineage>
        <taxon>Bacteria</taxon>
        <taxon>Bacillati</taxon>
        <taxon>Actinomycetota</taxon>
        <taxon>Actinomycetes</taxon>
        <taxon>Pseudonocardiales</taxon>
        <taxon>Pseudonocardiaceae</taxon>
        <taxon>Actinoalloteichus</taxon>
    </lineage>
</organism>
<accession>A0AAC9LDZ9</accession>
<evidence type="ECO:0000259" key="4">
    <source>
        <dbReference type="Pfam" id="PF13354"/>
    </source>
</evidence>
<evidence type="ECO:0000256" key="2">
    <source>
        <dbReference type="ARBA" id="ARBA00030171"/>
    </source>
</evidence>
<evidence type="ECO:0000256" key="1">
    <source>
        <dbReference type="ARBA" id="ARBA00018879"/>
    </source>
</evidence>
<dbReference type="GO" id="GO:0008800">
    <property type="term" value="F:beta-lactamase activity"/>
    <property type="evidence" value="ECO:0007669"/>
    <property type="project" value="InterPro"/>
</dbReference>
<dbReference type="InterPro" id="IPR012338">
    <property type="entry name" value="Beta-lactam/transpept-like"/>
</dbReference>
<name>A0AAC9LDZ9_9PSEU</name>
<reference evidence="6" key="1">
    <citation type="submission" date="2016-06" db="EMBL/GenBank/DDBJ databases">
        <title>Complete genome sequence of Actinoalloteichus fjordicus DSM 46855 (=ADI127-17), type strain of the new species Actinoalloteichus fjordicus.</title>
        <authorList>
            <person name="Ruckert C."/>
            <person name="Nouioui I."/>
            <person name="Willmese J."/>
            <person name="van Wezel G."/>
            <person name="Klenk H.-P."/>
            <person name="Kalinowski J."/>
            <person name="Zotchev S.B."/>
        </authorList>
    </citation>
    <scope>NUCLEOTIDE SEQUENCE [LARGE SCALE GENOMIC DNA]</scope>
    <source>
        <strain evidence="6">ADI127-7</strain>
    </source>
</reference>
<dbReference type="InterPro" id="IPR006311">
    <property type="entry name" value="TAT_signal"/>
</dbReference>
<keyword evidence="3" id="KW-0732">Signal</keyword>
<dbReference type="PANTHER" id="PTHR35333">
    <property type="entry name" value="BETA-LACTAMASE"/>
    <property type="match status" value="1"/>
</dbReference>
<protein>
    <recommendedName>
        <fullName evidence="1">Beta-lactamase</fullName>
    </recommendedName>
    <alternativeName>
        <fullName evidence="2">Penicillinase</fullName>
    </alternativeName>
</protein>
<dbReference type="KEGG" id="acad:UA74_14570"/>
<dbReference type="Gene3D" id="3.40.710.10">
    <property type="entry name" value="DD-peptidase/beta-lactamase superfamily"/>
    <property type="match status" value="1"/>
</dbReference>